<sequence>MTSNDWGTGPTRPAICAATVTIREALHDVRDADPAYLSTTDKAAVLTELPTLITQLHELNYRVMACADDVAEAHAARNVGDFIAHHTHQAHGTLNRDLALARDLDSTWHHLRAALRDGRANLAQAREIARALRALPDDLDADVVARAEQVLVERAEQFGPLDLRRIGRRILDVAAPEIAEAVEAQRLADLERSAHQRQRLNLIPQGDGTTRISGLLTDHCANRLATVLNAFTNPRRDPFAAAPCGCTATDDGHYGEACGDLECPGRDPHHGAFDSPSDPSDAEPADTASRGHGTTKDAVRRMSTPRRNAIALNSLLESLDPKRLPLHGGDATTVVVTIDFETLKNDLGTATLATARDGWHDRISAGEARRLACNAGILPAVLGGGSLPLDLGRTRRLYSSTQRKALGIRHPYCLVENCRIPTSFCEAHHRTPWYLGGNTDLDEGELLCSRHHHCIHDPRYAVERLPGGAIRLILRT</sequence>
<organism evidence="3 4">
    <name type="scientific">Nocardioides dubius</name>
    <dbReference type="NCBI Taxonomy" id="317019"/>
    <lineage>
        <taxon>Bacteria</taxon>
        <taxon>Bacillati</taxon>
        <taxon>Actinomycetota</taxon>
        <taxon>Actinomycetes</taxon>
        <taxon>Propionibacteriales</taxon>
        <taxon>Nocardioidaceae</taxon>
        <taxon>Nocardioides</taxon>
    </lineage>
</organism>
<accession>A0ABN1TKA5</accession>
<dbReference type="InterPro" id="IPR003870">
    <property type="entry name" value="DUF222"/>
</dbReference>
<dbReference type="RefSeq" id="WP_343990472.1">
    <property type="nucleotide sequence ID" value="NZ_BAAALG010000001.1"/>
</dbReference>
<feature type="domain" description="HNH nuclease" evidence="2">
    <location>
        <begin position="401"/>
        <end position="453"/>
    </location>
</feature>
<reference evidence="3 4" key="1">
    <citation type="journal article" date="2019" name="Int. J. Syst. Evol. Microbiol.">
        <title>The Global Catalogue of Microorganisms (GCM) 10K type strain sequencing project: providing services to taxonomists for standard genome sequencing and annotation.</title>
        <authorList>
            <consortium name="The Broad Institute Genomics Platform"/>
            <consortium name="The Broad Institute Genome Sequencing Center for Infectious Disease"/>
            <person name="Wu L."/>
            <person name="Ma J."/>
        </authorList>
    </citation>
    <scope>NUCLEOTIDE SEQUENCE [LARGE SCALE GENOMIC DNA]</scope>
    <source>
        <strain evidence="3 4">JCM 13008</strain>
    </source>
</reference>
<protein>
    <recommendedName>
        <fullName evidence="2">HNH nuclease domain-containing protein</fullName>
    </recommendedName>
</protein>
<evidence type="ECO:0000259" key="2">
    <source>
        <dbReference type="SMART" id="SM00507"/>
    </source>
</evidence>
<dbReference type="InterPro" id="IPR003615">
    <property type="entry name" value="HNH_nuc"/>
</dbReference>
<keyword evidence="4" id="KW-1185">Reference proteome</keyword>
<evidence type="ECO:0000313" key="3">
    <source>
        <dbReference type="EMBL" id="GAA1091129.1"/>
    </source>
</evidence>
<feature type="region of interest" description="Disordered" evidence="1">
    <location>
        <begin position="269"/>
        <end position="304"/>
    </location>
</feature>
<dbReference type="CDD" id="cd00085">
    <property type="entry name" value="HNHc"/>
    <property type="match status" value="1"/>
</dbReference>
<proteinExistence type="predicted"/>
<name>A0ABN1TKA5_9ACTN</name>
<dbReference type="Proteomes" id="UP001501581">
    <property type="component" value="Unassembled WGS sequence"/>
</dbReference>
<gene>
    <name evidence="3" type="ORF">GCM10009668_02310</name>
</gene>
<comment type="caution">
    <text evidence="3">The sequence shown here is derived from an EMBL/GenBank/DDBJ whole genome shotgun (WGS) entry which is preliminary data.</text>
</comment>
<dbReference type="Pfam" id="PF02720">
    <property type="entry name" value="DUF222"/>
    <property type="match status" value="1"/>
</dbReference>
<evidence type="ECO:0000313" key="4">
    <source>
        <dbReference type="Proteomes" id="UP001501581"/>
    </source>
</evidence>
<dbReference type="EMBL" id="BAAALG010000001">
    <property type="protein sequence ID" value="GAA1091129.1"/>
    <property type="molecule type" value="Genomic_DNA"/>
</dbReference>
<dbReference type="SMART" id="SM00507">
    <property type="entry name" value="HNHc"/>
    <property type="match status" value="1"/>
</dbReference>
<evidence type="ECO:0000256" key="1">
    <source>
        <dbReference type="SAM" id="MobiDB-lite"/>
    </source>
</evidence>